<dbReference type="Pfam" id="PF06114">
    <property type="entry name" value="Peptidase_M78"/>
    <property type="match status" value="1"/>
</dbReference>
<keyword evidence="5" id="KW-1185">Reference proteome</keyword>
<dbReference type="EMBL" id="JACHOA010000013">
    <property type="protein sequence ID" value="MBB4615813.1"/>
    <property type="molecule type" value="Genomic_DNA"/>
</dbReference>
<dbReference type="Gene3D" id="1.10.260.40">
    <property type="entry name" value="lambda repressor-like DNA-binding domains"/>
    <property type="match status" value="1"/>
</dbReference>
<evidence type="ECO:0000313" key="5">
    <source>
        <dbReference type="Proteomes" id="UP000538566"/>
    </source>
</evidence>
<dbReference type="InterPro" id="IPR039060">
    <property type="entry name" value="Antitox_HigA"/>
</dbReference>
<dbReference type="RefSeq" id="WP_144908052.1">
    <property type="nucleotide sequence ID" value="NZ_JACHOA010000013.1"/>
</dbReference>
<dbReference type="InterPro" id="IPR010359">
    <property type="entry name" value="IrrE_HExxH"/>
</dbReference>
<feature type="domain" description="HTH cro/C1-type" evidence="2">
    <location>
        <begin position="60"/>
        <end position="111"/>
    </location>
</feature>
<proteinExistence type="inferred from homology"/>
<protein>
    <submittedName>
        <fullName evidence="4">HTH-type transcriptional regulator/antitoxin HigA</fullName>
    </submittedName>
</protein>
<dbReference type="GO" id="GO:0001046">
    <property type="term" value="F:core promoter sequence-specific DNA binding"/>
    <property type="evidence" value="ECO:0007669"/>
    <property type="project" value="TreeGrafter"/>
</dbReference>
<organism evidence="4 5">
    <name type="scientific">Novosphingobium taihuense</name>
    <dbReference type="NCBI Taxonomy" id="260085"/>
    <lineage>
        <taxon>Bacteria</taxon>
        <taxon>Pseudomonadati</taxon>
        <taxon>Pseudomonadota</taxon>
        <taxon>Alphaproteobacteria</taxon>
        <taxon>Sphingomonadales</taxon>
        <taxon>Sphingomonadaceae</taxon>
        <taxon>Novosphingobium</taxon>
    </lineage>
</organism>
<dbReference type="InterPro" id="IPR010982">
    <property type="entry name" value="Lambda_DNA-bd_dom_sf"/>
</dbReference>
<sequence>MTIKPIRNEQDYSAALEQAADLIVREDARSRDDLDVLQAVIERWETAQCAIPAPTPMHAIRFRMEQLGLTARDLKPYLGSKSRISEILSGQRQLTVDQIRALNRHLRIPAESLIGETKHEPPRKPSTASIAAIEKLKTLGVMKTREGIDAFLARARKAAPAMAMLRKSRTDRTNAKTDLGALEAWCAAVLLIAEQKTLPKSAKRDRSPEAARRLAQLSGKRNSLARVEAELAKLGIILVILDHLPGTFLDGAAMCRGDGTPIIALTLRHDRLDNFWFTLLHEFAHVSCHLVEGTTIIVDDLEVSSSEGIEAEADAFAREALIPIKTWQTASGDLGTEELMAVAAKAGVHPAIVAGRWRYENQDYRRFSKLVGRGEVRCHFVSTVA</sequence>
<dbReference type="Pfam" id="PF01381">
    <property type="entry name" value="HTH_3"/>
    <property type="match status" value="1"/>
</dbReference>
<reference evidence="4 5" key="1">
    <citation type="submission" date="2020-08" db="EMBL/GenBank/DDBJ databases">
        <title>Genomic Encyclopedia of Type Strains, Phase IV (KMG-IV): sequencing the most valuable type-strain genomes for metagenomic binning, comparative biology and taxonomic classification.</title>
        <authorList>
            <person name="Goeker M."/>
        </authorList>
    </citation>
    <scope>NUCLEOTIDE SEQUENCE [LARGE SCALE GENOMIC DNA]</scope>
    <source>
        <strain evidence="4 5">DSM 17507</strain>
    </source>
</reference>
<dbReference type="Proteomes" id="UP000538566">
    <property type="component" value="Unassembled WGS sequence"/>
</dbReference>
<gene>
    <name evidence="4" type="ORF">GGR37_004117</name>
</gene>
<dbReference type="OrthoDB" id="9794834at2"/>
<feature type="domain" description="IrrE N-terminal-like" evidence="3">
    <location>
        <begin position="260"/>
        <end position="356"/>
    </location>
</feature>
<accession>A0A7W7EVT5</accession>
<dbReference type="AlphaFoldDB" id="A0A7W7EVT5"/>
<name>A0A7W7EVT5_9SPHN</name>
<dbReference type="GO" id="GO:0006355">
    <property type="term" value="P:regulation of DNA-templated transcription"/>
    <property type="evidence" value="ECO:0007669"/>
    <property type="project" value="InterPro"/>
</dbReference>
<dbReference type="InterPro" id="IPR001387">
    <property type="entry name" value="Cro/C1-type_HTH"/>
</dbReference>
<comment type="similarity">
    <text evidence="1">Belongs to the short-chain fatty acyl-CoA assimilation regulator (ScfR) family.</text>
</comment>
<evidence type="ECO:0000259" key="2">
    <source>
        <dbReference type="Pfam" id="PF01381"/>
    </source>
</evidence>
<dbReference type="PANTHER" id="PTHR40455">
    <property type="entry name" value="ANTITOXIN HIGA"/>
    <property type="match status" value="1"/>
</dbReference>
<evidence type="ECO:0000259" key="3">
    <source>
        <dbReference type="Pfam" id="PF06114"/>
    </source>
</evidence>
<evidence type="ECO:0000256" key="1">
    <source>
        <dbReference type="ARBA" id="ARBA00007227"/>
    </source>
</evidence>
<comment type="caution">
    <text evidence="4">The sequence shown here is derived from an EMBL/GenBank/DDBJ whole genome shotgun (WGS) entry which is preliminary data.</text>
</comment>
<evidence type="ECO:0000313" key="4">
    <source>
        <dbReference type="EMBL" id="MBB4615813.1"/>
    </source>
</evidence>
<dbReference type="SUPFAM" id="SSF47413">
    <property type="entry name" value="lambda repressor-like DNA-binding domains"/>
    <property type="match status" value="1"/>
</dbReference>
<dbReference type="PANTHER" id="PTHR40455:SF1">
    <property type="entry name" value="ANTITOXIN HIGA"/>
    <property type="match status" value="1"/>
</dbReference>